<keyword evidence="2" id="KW-1185">Reference proteome</keyword>
<evidence type="ECO:0000313" key="1">
    <source>
        <dbReference type="EMBL" id="KAL0086303.1"/>
    </source>
</evidence>
<dbReference type="Gene3D" id="3.30.420.10">
    <property type="entry name" value="Ribonuclease H-like superfamily/Ribonuclease H"/>
    <property type="match status" value="1"/>
</dbReference>
<dbReference type="EMBL" id="JBCLYO010000008">
    <property type="protein sequence ID" value="KAL0086303.1"/>
    <property type="molecule type" value="Genomic_DNA"/>
</dbReference>
<comment type="caution">
    <text evidence="1">The sequence shown here is derived from an EMBL/GenBank/DDBJ whole genome shotgun (WGS) entry which is preliminary data.</text>
</comment>
<name>A0ABR3B0Z4_PHYBL</name>
<dbReference type="InterPro" id="IPR012337">
    <property type="entry name" value="RNaseH-like_sf"/>
</dbReference>
<accession>A0ABR3B0Z4</accession>
<sequence>MRAKQAQIKQEEVHPILSPTHPFYMVGCNTIGPVIQSKKGNRYILVTVDYLTCWPAMVAVPNINEKTTANFLFQCLVKDFADRVLAFNHNSVLSTDLVQTGLRLWSPRRLGPALGHHHVSHPDHTQQSNLLQPLYASVWLQDADTATVASSCPGFLGDGFAEGL</sequence>
<gene>
    <name evidence="1" type="ORF">J3Q64DRAFT_1698160</name>
</gene>
<protein>
    <recommendedName>
        <fullName evidence="3">Integrase catalytic domain-containing protein</fullName>
    </recommendedName>
</protein>
<dbReference type="SUPFAM" id="SSF53098">
    <property type="entry name" value="Ribonuclease H-like"/>
    <property type="match status" value="1"/>
</dbReference>
<evidence type="ECO:0008006" key="3">
    <source>
        <dbReference type="Google" id="ProtNLM"/>
    </source>
</evidence>
<reference evidence="1 2" key="1">
    <citation type="submission" date="2024-04" db="EMBL/GenBank/DDBJ databases">
        <title>Symmetric and asymmetric DNA N6-adenine methylation regulates different biological responses in Mucorales.</title>
        <authorList>
            <consortium name="Lawrence Berkeley National Laboratory"/>
            <person name="Lax C."/>
            <person name="Mondo S.J."/>
            <person name="Osorio-Concepcion M."/>
            <person name="Muszewska A."/>
            <person name="Corrochano-Luque M."/>
            <person name="Gutierrez G."/>
            <person name="Riley R."/>
            <person name="Lipzen A."/>
            <person name="Guo J."/>
            <person name="Hundley H."/>
            <person name="Amirebrahimi M."/>
            <person name="Ng V."/>
            <person name="Lorenzo-Gutierrez D."/>
            <person name="Binder U."/>
            <person name="Yang J."/>
            <person name="Song Y."/>
            <person name="Canovas D."/>
            <person name="Navarro E."/>
            <person name="Freitag M."/>
            <person name="Gabaldon T."/>
            <person name="Grigoriev I.V."/>
            <person name="Corrochano L.M."/>
            <person name="Nicolas F.E."/>
            <person name="Garre V."/>
        </authorList>
    </citation>
    <scope>NUCLEOTIDE SEQUENCE [LARGE SCALE GENOMIC DNA]</scope>
    <source>
        <strain evidence="1 2">L51</strain>
    </source>
</reference>
<proteinExistence type="predicted"/>
<evidence type="ECO:0000313" key="2">
    <source>
        <dbReference type="Proteomes" id="UP001448207"/>
    </source>
</evidence>
<dbReference type="InterPro" id="IPR036397">
    <property type="entry name" value="RNaseH_sf"/>
</dbReference>
<dbReference type="Proteomes" id="UP001448207">
    <property type="component" value="Unassembled WGS sequence"/>
</dbReference>
<organism evidence="1 2">
    <name type="scientific">Phycomyces blakesleeanus</name>
    <dbReference type="NCBI Taxonomy" id="4837"/>
    <lineage>
        <taxon>Eukaryota</taxon>
        <taxon>Fungi</taxon>
        <taxon>Fungi incertae sedis</taxon>
        <taxon>Mucoromycota</taxon>
        <taxon>Mucoromycotina</taxon>
        <taxon>Mucoromycetes</taxon>
        <taxon>Mucorales</taxon>
        <taxon>Phycomycetaceae</taxon>
        <taxon>Phycomyces</taxon>
    </lineage>
</organism>